<dbReference type="AlphaFoldDB" id="A0A6C0JZL5"/>
<evidence type="ECO:0000313" key="1">
    <source>
        <dbReference type="EMBL" id="QHU10140.1"/>
    </source>
</evidence>
<dbReference type="EMBL" id="MN740750">
    <property type="protein sequence ID" value="QHU10140.1"/>
    <property type="molecule type" value="Genomic_DNA"/>
</dbReference>
<protein>
    <submittedName>
        <fullName evidence="1">Uncharacterized protein</fullName>
    </submittedName>
</protein>
<reference evidence="1" key="1">
    <citation type="journal article" date="2020" name="Nature">
        <title>Giant virus diversity and host interactions through global metagenomics.</title>
        <authorList>
            <person name="Schulz F."/>
            <person name="Roux S."/>
            <person name="Paez-Espino D."/>
            <person name="Jungbluth S."/>
            <person name="Walsh D.A."/>
            <person name="Denef V.J."/>
            <person name="McMahon K.D."/>
            <person name="Konstantinidis K.T."/>
            <person name="Eloe-Fadrosh E.A."/>
            <person name="Kyrpides N.C."/>
            <person name="Woyke T."/>
        </authorList>
    </citation>
    <scope>NUCLEOTIDE SEQUENCE</scope>
    <source>
        <strain evidence="1">GVMAG-S-1101164-67</strain>
    </source>
</reference>
<name>A0A6C0JZL5_9ZZZZ</name>
<accession>A0A6C0JZL5</accession>
<proteinExistence type="predicted"/>
<organism evidence="1">
    <name type="scientific">viral metagenome</name>
    <dbReference type="NCBI Taxonomy" id="1070528"/>
    <lineage>
        <taxon>unclassified sequences</taxon>
        <taxon>metagenomes</taxon>
        <taxon>organismal metagenomes</taxon>
    </lineage>
</organism>
<sequence length="60" mass="6616">MIGLINPPEMFLVSNTTNANAAPMANGLPVAKTTYTKNMDPKNSTKYLFSSIDTLYKYIV</sequence>